<dbReference type="PROSITE" id="PS51257">
    <property type="entry name" value="PROKAR_LIPOPROTEIN"/>
    <property type="match status" value="1"/>
</dbReference>
<dbReference type="InterPro" id="IPR004682">
    <property type="entry name" value="TRAP_DctP"/>
</dbReference>
<comment type="similarity">
    <text evidence="1">Belongs to the bacterial solute-binding protein 7 family.</text>
</comment>
<dbReference type="InterPro" id="IPR018389">
    <property type="entry name" value="DctP_fam"/>
</dbReference>
<dbReference type="CDD" id="cd13603">
    <property type="entry name" value="PBP2_TRAP_Siap_TeaA_like"/>
    <property type="match status" value="1"/>
</dbReference>
<reference evidence="4 5" key="1">
    <citation type="submission" date="2016-02" db="EMBL/GenBank/DDBJ databases">
        <title>Anaerosporomusa subterraneum gen. nov., sp. nov., a spore-forming obligate anaerobe isolated from saprolite.</title>
        <authorList>
            <person name="Choi J.K."/>
            <person name="Shah M."/>
            <person name="Yee N."/>
        </authorList>
    </citation>
    <scope>NUCLEOTIDE SEQUENCE [LARGE SCALE GENOMIC DNA]</scope>
    <source>
        <strain evidence="4 5">RU4</strain>
    </source>
</reference>
<evidence type="ECO:0000256" key="1">
    <source>
        <dbReference type="ARBA" id="ARBA00009023"/>
    </source>
</evidence>
<dbReference type="RefSeq" id="WP_082816990.1">
    <property type="nucleotide sequence ID" value="NZ_LSGP01000028.1"/>
</dbReference>
<gene>
    <name evidence="4" type="ORF">AXX12_16410</name>
</gene>
<dbReference type="STRING" id="1794912.AXX12_16410"/>
<keyword evidence="2" id="KW-0813">Transport</keyword>
<evidence type="ECO:0000313" key="5">
    <source>
        <dbReference type="Proteomes" id="UP000076268"/>
    </source>
</evidence>
<dbReference type="GO" id="GO:0030288">
    <property type="term" value="C:outer membrane-bounded periplasmic space"/>
    <property type="evidence" value="ECO:0007669"/>
    <property type="project" value="InterPro"/>
</dbReference>
<dbReference type="AlphaFoldDB" id="A0A154BLL7"/>
<evidence type="ECO:0008006" key="6">
    <source>
        <dbReference type="Google" id="ProtNLM"/>
    </source>
</evidence>
<dbReference type="GO" id="GO:0055085">
    <property type="term" value="P:transmembrane transport"/>
    <property type="evidence" value="ECO:0007669"/>
    <property type="project" value="InterPro"/>
</dbReference>
<dbReference type="InterPro" id="IPR038404">
    <property type="entry name" value="TRAP_DctP_sf"/>
</dbReference>
<dbReference type="Pfam" id="PF03480">
    <property type="entry name" value="DctP"/>
    <property type="match status" value="1"/>
</dbReference>
<dbReference type="PIRSF" id="PIRSF006470">
    <property type="entry name" value="DctB"/>
    <property type="match status" value="1"/>
</dbReference>
<dbReference type="NCBIfam" id="TIGR00787">
    <property type="entry name" value="dctP"/>
    <property type="match status" value="1"/>
</dbReference>
<organism evidence="4 5">
    <name type="scientific">Anaerosporomusa subterranea</name>
    <dbReference type="NCBI Taxonomy" id="1794912"/>
    <lineage>
        <taxon>Bacteria</taxon>
        <taxon>Bacillati</taxon>
        <taxon>Bacillota</taxon>
        <taxon>Negativicutes</taxon>
        <taxon>Acetonemataceae</taxon>
        <taxon>Anaerosporomusa</taxon>
    </lineage>
</organism>
<keyword evidence="5" id="KW-1185">Reference proteome</keyword>
<dbReference type="Proteomes" id="UP000076268">
    <property type="component" value="Unassembled WGS sequence"/>
</dbReference>
<evidence type="ECO:0000313" key="4">
    <source>
        <dbReference type="EMBL" id="KYZ74805.1"/>
    </source>
</evidence>
<dbReference type="PANTHER" id="PTHR33376:SF7">
    <property type="entry name" value="C4-DICARBOXYLATE-BINDING PROTEIN DCTB"/>
    <property type="match status" value="1"/>
</dbReference>
<keyword evidence="3" id="KW-0732">Signal</keyword>
<name>A0A154BLL7_ANASB</name>
<dbReference type="Gene3D" id="3.40.190.170">
    <property type="entry name" value="Bacterial extracellular solute-binding protein, family 7"/>
    <property type="match status" value="1"/>
</dbReference>
<dbReference type="OrthoDB" id="9815946at2"/>
<protein>
    <recommendedName>
        <fullName evidence="6">C4-dicarboxylate ABC transporter substrate-binding protein</fullName>
    </recommendedName>
</protein>
<accession>A0A154BLL7</accession>
<evidence type="ECO:0000256" key="3">
    <source>
        <dbReference type="ARBA" id="ARBA00022729"/>
    </source>
</evidence>
<evidence type="ECO:0000256" key="2">
    <source>
        <dbReference type="ARBA" id="ARBA00022448"/>
    </source>
</evidence>
<dbReference type="EMBL" id="LSGP01000028">
    <property type="protein sequence ID" value="KYZ74805.1"/>
    <property type="molecule type" value="Genomic_DNA"/>
</dbReference>
<comment type="caution">
    <text evidence="4">The sequence shown here is derived from an EMBL/GenBank/DDBJ whole genome shotgun (WGS) entry which is preliminary data.</text>
</comment>
<proteinExistence type="inferred from homology"/>
<sequence>MQIKWKWISILILLIILFAIAGCRGEQEKNITISEQKIIMKIGHTQPINHPRHQSLLKFKQTVETKTNNMVEVQVYPAAQLGSDLEQMQMVKDGRLQAMRGNQIEVAAPELLIYTMPFLFDKLEEAHQITRGPIGEKIARFTQKDNIVILATGDVGDLRDITNNVRPIVAPKDMQGLRMRTTPIESTVKTLEALGACVIPVDYDNLYNALKTGVVDGQENPLINIRTLKLEQVQRYLTIIKYQYYPDPFFVNLAWYDSLEPAIKVILKEASVEMMLISDELIEQASNNNLADLEKSMIVNTLTHEQRKRFVEQTKPVYDYYIGKGLFTVQDLEEIRNAVK</sequence>
<dbReference type="NCBIfam" id="NF037995">
    <property type="entry name" value="TRAP_S1"/>
    <property type="match status" value="1"/>
</dbReference>
<dbReference type="PANTHER" id="PTHR33376">
    <property type="match status" value="1"/>
</dbReference>